<dbReference type="AlphaFoldDB" id="A0A822YXA7"/>
<dbReference type="EMBL" id="DUZY01000004">
    <property type="protein sequence ID" value="DAD37140.1"/>
    <property type="molecule type" value="Genomic_DNA"/>
</dbReference>
<protein>
    <submittedName>
        <fullName evidence="2">Uncharacterized protein</fullName>
    </submittedName>
</protein>
<name>A0A822YXA7_NELNU</name>
<proteinExistence type="predicted"/>
<evidence type="ECO:0000313" key="3">
    <source>
        <dbReference type="Proteomes" id="UP000607653"/>
    </source>
</evidence>
<gene>
    <name evidence="2" type="ORF">HUJ06_007781</name>
</gene>
<keyword evidence="3" id="KW-1185">Reference proteome</keyword>
<dbReference type="Proteomes" id="UP000607653">
    <property type="component" value="Unassembled WGS sequence"/>
</dbReference>
<sequence>MIPYAPCEGPSNPKCTYSYPGRFQDAMAGVAMLWPVIRCCMLHAKALATPSTLSLIPWPVLECYGQFHDAVASYMMPHAPWKKPGNPRHLPIYPSDPKGDDKIRGMHFNLR</sequence>
<comment type="caution">
    <text evidence="2">The sequence shown here is derived from an EMBL/GenBank/DDBJ whole genome shotgun (WGS) entry which is preliminary data.</text>
</comment>
<evidence type="ECO:0000256" key="1">
    <source>
        <dbReference type="SAM" id="MobiDB-lite"/>
    </source>
</evidence>
<organism evidence="2 3">
    <name type="scientific">Nelumbo nucifera</name>
    <name type="common">Sacred lotus</name>
    <dbReference type="NCBI Taxonomy" id="4432"/>
    <lineage>
        <taxon>Eukaryota</taxon>
        <taxon>Viridiplantae</taxon>
        <taxon>Streptophyta</taxon>
        <taxon>Embryophyta</taxon>
        <taxon>Tracheophyta</taxon>
        <taxon>Spermatophyta</taxon>
        <taxon>Magnoliopsida</taxon>
        <taxon>Proteales</taxon>
        <taxon>Nelumbonaceae</taxon>
        <taxon>Nelumbo</taxon>
    </lineage>
</organism>
<accession>A0A822YXA7</accession>
<evidence type="ECO:0000313" key="2">
    <source>
        <dbReference type="EMBL" id="DAD37140.1"/>
    </source>
</evidence>
<feature type="region of interest" description="Disordered" evidence="1">
    <location>
        <begin position="80"/>
        <end position="111"/>
    </location>
</feature>
<reference evidence="2 3" key="1">
    <citation type="journal article" date="2020" name="Mol. Biol. Evol.">
        <title>Distinct Expression and Methylation Patterns for Genes with Different Fates following a Single Whole-Genome Duplication in Flowering Plants.</title>
        <authorList>
            <person name="Shi T."/>
            <person name="Rahmani R.S."/>
            <person name="Gugger P.F."/>
            <person name="Wang M."/>
            <person name="Li H."/>
            <person name="Zhang Y."/>
            <person name="Li Z."/>
            <person name="Wang Q."/>
            <person name="Van de Peer Y."/>
            <person name="Marchal K."/>
            <person name="Chen J."/>
        </authorList>
    </citation>
    <scope>NUCLEOTIDE SEQUENCE [LARGE SCALE GENOMIC DNA]</scope>
    <source>
        <tissue evidence="2">Leaf</tissue>
    </source>
</reference>